<gene>
    <name evidence="1" type="ORF">WN944_010415</name>
</gene>
<keyword evidence="2" id="KW-1185">Reference proteome</keyword>
<dbReference type="Proteomes" id="UP001428341">
    <property type="component" value="Unassembled WGS sequence"/>
</dbReference>
<dbReference type="EMBL" id="JBCGBO010000002">
    <property type="protein sequence ID" value="KAK9221984.1"/>
    <property type="molecule type" value="Genomic_DNA"/>
</dbReference>
<sequence>MAVASRTAAMSRLIVVAGVRSEGRAAAVTGLTCVGRHLAVWKSFVRKATVGWAGRQPTVERMDKAAKYSVFHASQDAAGCRRLMTAKCTERGEAGRPSLNLRRQQRVLSSGEAFGVR</sequence>
<evidence type="ECO:0000313" key="1">
    <source>
        <dbReference type="EMBL" id="KAK9221984.1"/>
    </source>
</evidence>
<name>A0AAP0R0L4_9ROSI</name>
<evidence type="ECO:0000313" key="2">
    <source>
        <dbReference type="Proteomes" id="UP001428341"/>
    </source>
</evidence>
<protein>
    <submittedName>
        <fullName evidence="1">Uncharacterized protein</fullName>
    </submittedName>
</protein>
<dbReference type="AlphaFoldDB" id="A0AAP0R0L4"/>
<proteinExistence type="predicted"/>
<organism evidence="1 2">
    <name type="scientific">Citrus x changshan-huyou</name>
    <dbReference type="NCBI Taxonomy" id="2935761"/>
    <lineage>
        <taxon>Eukaryota</taxon>
        <taxon>Viridiplantae</taxon>
        <taxon>Streptophyta</taxon>
        <taxon>Embryophyta</taxon>
        <taxon>Tracheophyta</taxon>
        <taxon>Spermatophyta</taxon>
        <taxon>Magnoliopsida</taxon>
        <taxon>eudicotyledons</taxon>
        <taxon>Gunneridae</taxon>
        <taxon>Pentapetalae</taxon>
        <taxon>rosids</taxon>
        <taxon>malvids</taxon>
        <taxon>Sapindales</taxon>
        <taxon>Rutaceae</taxon>
        <taxon>Aurantioideae</taxon>
        <taxon>Citrus</taxon>
    </lineage>
</organism>
<reference evidence="1 2" key="1">
    <citation type="submission" date="2024-05" db="EMBL/GenBank/DDBJ databases">
        <title>Haplotype-resolved chromosome-level genome assembly of Huyou (Citrus changshanensis).</title>
        <authorList>
            <person name="Miao C."/>
            <person name="Chen W."/>
            <person name="Wu Y."/>
            <person name="Wang L."/>
            <person name="Zhao S."/>
            <person name="Grierson D."/>
            <person name="Xu C."/>
            <person name="Chen K."/>
        </authorList>
    </citation>
    <scope>NUCLEOTIDE SEQUENCE [LARGE SCALE GENOMIC DNA]</scope>
    <source>
        <strain evidence="1">01-14</strain>
        <tissue evidence="1">Leaf</tissue>
    </source>
</reference>
<accession>A0AAP0R0L4</accession>
<comment type="caution">
    <text evidence="1">The sequence shown here is derived from an EMBL/GenBank/DDBJ whole genome shotgun (WGS) entry which is preliminary data.</text>
</comment>